<organism evidence="1 3">
    <name type="scientific">Araneus ventricosus</name>
    <name type="common">Orbweaver spider</name>
    <name type="synonym">Epeira ventricosa</name>
    <dbReference type="NCBI Taxonomy" id="182803"/>
    <lineage>
        <taxon>Eukaryota</taxon>
        <taxon>Metazoa</taxon>
        <taxon>Ecdysozoa</taxon>
        <taxon>Arthropoda</taxon>
        <taxon>Chelicerata</taxon>
        <taxon>Arachnida</taxon>
        <taxon>Araneae</taxon>
        <taxon>Araneomorphae</taxon>
        <taxon>Entelegynae</taxon>
        <taxon>Araneoidea</taxon>
        <taxon>Araneidae</taxon>
        <taxon>Araneus</taxon>
    </lineage>
</organism>
<dbReference type="EMBL" id="BGPR01184557">
    <property type="protein sequence ID" value="GBM73064.1"/>
    <property type="molecule type" value="Genomic_DNA"/>
</dbReference>
<protein>
    <submittedName>
        <fullName evidence="1">Mariner Mos1 transposase</fullName>
    </submittedName>
</protein>
<dbReference type="AlphaFoldDB" id="A0A4Y2I5I3"/>
<dbReference type="PANTHER" id="PTHR46060:SF1">
    <property type="entry name" value="MARINER MOS1 TRANSPOSASE-LIKE PROTEIN"/>
    <property type="match status" value="1"/>
</dbReference>
<dbReference type="InterPro" id="IPR052709">
    <property type="entry name" value="Transposase-MT_Hybrid"/>
</dbReference>
<name>A0A4Y2I5I3_ARAVE</name>
<gene>
    <name evidence="1" type="primary">marinerT_22</name>
    <name evidence="2" type="synonym">marinerT_28</name>
    <name evidence="2" type="ORF">AVEN_139575_1</name>
    <name evidence="1" type="ORF">AVEN_58670_1</name>
</gene>
<dbReference type="Gene3D" id="3.30.420.10">
    <property type="entry name" value="Ribonuclease H-like superfamily/Ribonuclease H"/>
    <property type="match status" value="1"/>
</dbReference>
<dbReference type="Proteomes" id="UP000499080">
    <property type="component" value="Unassembled WGS sequence"/>
</dbReference>
<comment type="caution">
    <text evidence="1">The sequence shown here is derived from an EMBL/GenBank/DDBJ whole genome shotgun (WGS) entry which is preliminary data.</text>
</comment>
<evidence type="ECO:0000313" key="1">
    <source>
        <dbReference type="EMBL" id="GBM73017.1"/>
    </source>
</evidence>
<dbReference type="OrthoDB" id="10065579at2759"/>
<dbReference type="PANTHER" id="PTHR46060">
    <property type="entry name" value="MARINER MOS1 TRANSPOSASE-LIKE PROTEIN"/>
    <property type="match status" value="1"/>
</dbReference>
<keyword evidence="3" id="KW-1185">Reference proteome</keyword>
<dbReference type="GO" id="GO:0003676">
    <property type="term" value="F:nucleic acid binding"/>
    <property type="evidence" value="ECO:0007669"/>
    <property type="project" value="InterPro"/>
</dbReference>
<evidence type="ECO:0000313" key="2">
    <source>
        <dbReference type="EMBL" id="GBM73064.1"/>
    </source>
</evidence>
<evidence type="ECO:0000313" key="3">
    <source>
        <dbReference type="Proteomes" id="UP000499080"/>
    </source>
</evidence>
<sequence>MTLLAMSFFASCEEALESLTKRRIEITAYSMLLLMLTVFWDMKVMLLTEVLPRVKSSNYCATLTKLCPDIRDKRRATNQHIRLLHDNARLMFSRPVSEKLQGYSWKVLEHPPYSSNLVPSDFHLFGPMKKSLGGKKFDSDDKLKWDVRRGIFSQLTEFYETGIFKLIHCWDKCLNMYGSYAEK</sequence>
<reference evidence="1 3" key="1">
    <citation type="journal article" date="2019" name="Sci. Rep.">
        <title>Orb-weaving spider Araneus ventricosus genome elucidates the spidroin gene catalogue.</title>
        <authorList>
            <person name="Kono N."/>
            <person name="Nakamura H."/>
            <person name="Ohtoshi R."/>
            <person name="Moran D.A.P."/>
            <person name="Shinohara A."/>
            <person name="Yoshida Y."/>
            <person name="Fujiwara M."/>
            <person name="Mori M."/>
            <person name="Tomita M."/>
            <person name="Arakawa K."/>
        </authorList>
    </citation>
    <scope>NUCLEOTIDE SEQUENCE [LARGE SCALE GENOMIC DNA]</scope>
</reference>
<dbReference type="EMBL" id="BGPR01184543">
    <property type="protein sequence ID" value="GBM73017.1"/>
    <property type="molecule type" value="Genomic_DNA"/>
</dbReference>
<proteinExistence type="predicted"/>
<dbReference type="InterPro" id="IPR036397">
    <property type="entry name" value="RNaseH_sf"/>
</dbReference>
<accession>A0A4Y2I5I3</accession>